<dbReference type="PANTHER" id="PTHR20857:SF15">
    <property type="entry name" value="THIAMINE-PHOSPHATE SYNTHASE"/>
    <property type="match status" value="1"/>
</dbReference>
<comment type="pathway">
    <text evidence="2">Cofactor biosynthesis; thiamine diphosphate biosynthesis; thiamine phosphate from 4-amino-2-methyl-5-diphosphomethylpyrimidine and 4-methyl-5-(2-phosphoethyl)-thiazole: step 1/1.</text>
</comment>
<dbReference type="InterPro" id="IPR022998">
    <property type="entry name" value="ThiamineP_synth_TenI"/>
</dbReference>
<dbReference type="GO" id="GO:0046872">
    <property type="term" value="F:metal ion binding"/>
    <property type="evidence" value="ECO:0007669"/>
    <property type="project" value="UniProtKB-KW"/>
</dbReference>
<protein>
    <recommendedName>
        <fullName evidence="3">thiamine phosphate synthase</fullName>
        <ecNumber evidence="3">2.5.1.3</ecNumber>
    </recommendedName>
</protein>
<dbReference type="InterPro" id="IPR013785">
    <property type="entry name" value="Aldolase_TIM"/>
</dbReference>
<dbReference type="GO" id="GO:0004789">
    <property type="term" value="F:thiamine-phosphate diphosphorylase activity"/>
    <property type="evidence" value="ECO:0007669"/>
    <property type="project" value="UniProtKB-EC"/>
</dbReference>
<reference evidence="12" key="1">
    <citation type="submission" date="2018-05" db="EMBL/GenBank/DDBJ databases">
        <authorList>
            <person name="Lanie J.A."/>
            <person name="Ng W.-L."/>
            <person name="Kazmierczak K.M."/>
            <person name="Andrzejewski T.M."/>
            <person name="Davidsen T.M."/>
            <person name="Wayne K.J."/>
            <person name="Tettelin H."/>
            <person name="Glass J.I."/>
            <person name="Rusch D."/>
            <person name="Podicherti R."/>
            <person name="Tsui H.-C.T."/>
            <person name="Winkler M.E."/>
        </authorList>
    </citation>
    <scope>NUCLEOTIDE SEQUENCE</scope>
</reference>
<comment type="cofactor">
    <cofactor evidence="1">
        <name>Mg(2+)</name>
        <dbReference type="ChEBI" id="CHEBI:18420"/>
    </cofactor>
</comment>
<evidence type="ECO:0000256" key="6">
    <source>
        <dbReference type="ARBA" id="ARBA00022842"/>
    </source>
</evidence>
<dbReference type="PANTHER" id="PTHR20857">
    <property type="entry name" value="THIAMINE-PHOSPHATE PYROPHOSPHORYLASE"/>
    <property type="match status" value="1"/>
</dbReference>
<dbReference type="GO" id="GO:0005737">
    <property type="term" value="C:cytoplasm"/>
    <property type="evidence" value="ECO:0007669"/>
    <property type="project" value="TreeGrafter"/>
</dbReference>
<keyword evidence="4" id="KW-0808">Transferase</keyword>
<dbReference type="HAMAP" id="MF_00097">
    <property type="entry name" value="TMP_synthase"/>
    <property type="match status" value="1"/>
</dbReference>
<evidence type="ECO:0000256" key="7">
    <source>
        <dbReference type="ARBA" id="ARBA00022977"/>
    </source>
</evidence>
<evidence type="ECO:0000256" key="10">
    <source>
        <dbReference type="ARBA" id="ARBA00047883"/>
    </source>
</evidence>
<dbReference type="EMBL" id="UINC01001963">
    <property type="protein sequence ID" value="SUZ91295.1"/>
    <property type="molecule type" value="Genomic_DNA"/>
</dbReference>
<organism evidence="12">
    <name type="scientific">marine metagenome</name>
    <dbReference type="NCBI Taxonomy" id="408172"/>
    <lineage>
        <taxon>unclassified sequences</taxon>
        <taxon>metagenomes</taxon>
        <taxon>ecological metagenomes</taxon>
    </lineage>
</organism>
<dbReference type="NCBIfam" id="TIGR00693">
    <property type="entry name" value="thiE"/>
    <property type="match status" value="1"/>
</dbReference>
<dbReference type="GO" id="GO:0009229">
    <property type="term" value="P:thiamine diphosphate biosynthetic process"/>
    <property type="evidence" value="ECO:0007669"/>
    <property type="project" value="UniProtKB-UniPathway"/>
</dbReference>
<dbReference type="UniPathway" id="UPA00060">
    <property type="reaction ID" value="UER00141"/>
</dbReference>
<proteinExistence type="inferred from homology"/>
<dbReference type="EC" id="2.5.1.3" evidence="3"/>
<gene>
    <name evidence="12" type="ORF">METZ01_LOCUS44149</name>
</gene>
<dbReference type="Gene3D" id="3.20.20.70">
    <property type="entry name" value="Aldolase class I"/>
    <property type="match status" value="1"/>
</dbReference>
<dbReference type="SUPFAM" id="SSF51391">
    <property type="entry name" value="Thiamin phosphate synthase"/>
    <property type="match status" value="1"/>
</dbReference>
<dbReference type="InterPro" id="IPR034291">
    <property type="entry name" value="TMP_synthase"/>
</dbReference>
<dbReference type="AlphaFoldDB" id="A0A381RHK7"/>
<evidence type="ECO:0000256" key="4">
    <source>
        <dbReference type="ARBA" id="ARBA00022679"/>
    </source>
</evidence>
<name>A0A381RHK7_9ZZZZ</name>
<keyword evidence="5" id="KW-0479">Metal-binding</keyword>
<sequence>VDFSRLYAIVDVDLADGYGWSPTDLGEAIIKGGGRLLQIRAKRSSSASFLACADSLVDLARPSNTSIIVNDRVDVAKLSGASGVHVGQDDLSVSRSRRILGNDAVVGLSTHCRSQVDLAVQEAVSYIAVGPVFATRSKETGYQPVGLELVRYAATQWPQSIIVGIGGITLDRASSVIEAGANAVAVISDLLTHGDPERRTRAYLERLYQ</sequence>
<dbReference type="Pfam" id="PF02581">
    <property type="entry name" value="TMP-TENI"/>
    <property type="match status" value="1"/>
</dbReference>
<evidence type="ECO:0000256" key="2">
    <source>
        <dbReference type="ARBA" id="ARBA00005165"/>
    </source>
</evidence>
<keyword evidence="6" id="KW-0460">Magnesium</keyword>
<evidence type="ECO:0000313" key="12">
    <source>
        <dbReference type="EMBL" id="SUZ91295.1"/>
    </source>
</evidence>
<keyword evidence="7" id="KW-0784">Thiamine biosynthesis</keyword>
<evidence type="ECO:0000256" key="1">
    <source>
        <dbReference type="ARBA" id="ARBA00001946"/>
    </source>
</evidence>
<evidence type="ECO:0000256" key="8">
    <source>
        <dbReference type="ARBA" id="ARBA00047334"/>
    </source>
</evidence>
<feature type="non-terminal residue" evidence="12">
    <location>
        <position position="1"/>
    </location>
</feature>
<evidence type="ECO:0000259" key="11">
    <source>
        <dbReference type="Pfam" id="PF02581"/>
    </source>
</evidence>
<dbReference type="GO" id="GO:0009228">
    <property type="term" value="P:thiamine biosynthetic process"/>
    <property type="evidence" value="ECO:0007669"/>
    <property type="project" value="UniProtKB-KW"/>
</dbReference>
<evidence type="ECO:0000256" key="5">
    <source>
        <dbReference type="ARBA" id="ARBA00022723"/>
    </source>
</evidence>
<comment type="catalytic activity">
    <reaction evidence="10">
        <text>2-[(2R,5Z)-2-carboxy-4-methylthiazol-5(2H)-ylidene]ethyl phosphate + 4-amino-2-methyl-5-(diphosphooxymethyl)pyrimidine + 2 H(+) = thiamine phosphate + CO2 + diphosphate</text>
        <dbReference type="Rhea" id="RHEA:47844"/>
        <dbReference type="ChEBI" id="CHEBI:15378"/>
        <dbReference type="ChEBI" id="CHEBI:16526"/>
        <dbReference type="ChEBI" id="CHEBI:33019"/>
        <dbReference type="ChEBI" id="CHEBI:37575"/>
        <dbReference type="ChEBI" id="CHEBI:57841"/>
        <dbReference type="ChEBI" id="CHEBI:62899"/>
        <dbReference type="EC" id="2.5.1.3"/>
    </reaction>
</comment>
<comment type="catalytic activity">
    <reaction evidence="8">
        <text>4-methyl-5-(2-phosphooxyethyl)-thiazole + 4-amino-2-methyl-5-(diphosphooxymethyl)pyrimidine + H(+) = thiamine phosphate + diphosphate</text>
        <dbReference type="Rhea" id="RHEA:22328"/>
        <dbReference type="ChEBI" id="CHEBI:15378"/>
        <dbReference type="ChEBI" id="CHEBI:33019"/>
        <dbReference type="ChEBI" id="CHEBI:37575"/>
        <dbReference type="ChEBI" id="CHEBI:57841"/>
        <dbReference type="ChEBI" id="CHEBI:58296"/>
        <dbReference type="EC" id="2.5.1.3"/>
    </reaction>
</comment>
<dbReference type="InterPro" id="IPR036206">
    <property type="entry name" value="ThiamineP_synth_sf"/>
</dbReference>
<comment type="catalytic activity">
    <reaction evidence="9">
        <text>2-(2-carboxy-4-methylthiazol-5-yl)ethyl phosphate + 4-amino-2-methyl-5-(diphosphooxymethyl)pyrimidine + 2 H(+) = thiamine phosphate + CO2 + diphosphate</text>
        <dbReference type="Rhea" id="RHEA:47848"/>
        <dbReference type="ChEBI" id="CHEBI:15378"/>
        <dbReference type="ChEBI" id="CHEBI:16526"/>
        <dbReference type="ChEBI" id="CHEBI:33019"/>
        <dbReference type="ChEBI" id="CHEBI:37575"/>
        <dbReference type="ChEBI" id="CHEBI:57841"/>
        <dbReference type="ChEBI" id="CHEBI:62890"/>
        <dbReference type="EC" id="2.5.1.3"/>
    </reaction>
</comment>
<evidence type="ECO:0000256" key="3">
    <source>
        <dbReference type="ARBA" id="ARBA00012830"/>
    </source>
</evidence>
<feature type="domain" description="Thiamine phosphate synthase/TenI" evidence="11">
    <location>
        <begin position="7"/>
        <end position="189"/>
    </location>
</feature>
<evidence type="ECO:0000256" key="9">
    <source>
        <dbReference type="ARBA" id="ARBA00047851"/>
    </source>
</evidence>
<dbReference type="CDD" id="cd00564">
    <property type="entry name" value="TMP_TenI"/>
    <property type="match status" value="1"/>
</dbReference>
<accession>A0A381RHK7</accession>